<proteinExistence type="predicted"/>
<gene>
    <name evidence="1" type="ORF">ACEZ3G_16895</name>
</gene>
<protein>
    <submittedName>
        <fullName evidence="1">DUF6452 family protein</fullName>
    </submittedName>
</protein>
<reference evidence="1" key="1">
    <citation type="submission" date="2024-09" db="EMBL/GenBank/DDBJ databases">
        <authorList>
            <person name="Liu J."/>
        </authorList>
    </citation>
    <scope>NUCLEOTIDE SEQUENCE</scope>
    <source>
        <strain evidence="1">NBU2967</strain>
    </source>
</reference>
<dbReference type="EMBL" id="JBHFPV010000008">
    <property type="protein sequence ID" value="MFH6605165.1"/>
    <property type="molecule type" value="Genomic_DNA"/>
</dbReference>
<name>A0ACC7LPJ5_9FLAO</name>
<comment type="caution">
    <text evidence="1">The sequence shown here is derived from an EMBL/GenBank/DDBJ whole genome shotgun (WGS) entry which is preliminary data.</text>
</comment>
<keyword evidence="2" id="KW-1185">Reference proteome</keyword>
<organism evidence="1 2">
    <name type="scientific">Meishania litoralis</name>
    <dbReference type="NCBI Taxonomy" id="3434685"/>
    <lineage>
        <taxon>Bacteria</taxon>
        <taxon>Pseudomonadati</taxon>
        <taxon>Bacteroidota</taxon>
        <taxon>Flavobacteriia</taxon>
        <taxon>Flavobacteriales</taxon>
        <taxon>Flavobacteriaceae</taxon>
        <taxon>Meishania</taxon>
    </lineage>
</organism>
<evidence type="ECO:0000313" key="1">
    <source>
        <dbReference type="EMBL" id="MFH6605165.1"/>
    </source>
</evidence>
<evidence type="ECO:0000313" key="2">
    <source>
        <dbReference type="Proteomes" id="UP001595191"/>
    </source>
</evidence>
<sequence>MRIIKFVFFFLLIGPIFLACEKDDICVDADTPFLVIRFYDFENQTEFKSVPALRVLGVGNGTPVNTFADRSALDSIAIPLKVDDTNSAFNLIANSADDENDVETGNIDNLTLTYTTKKDFRSRACGYTVTFEDLAHNLETDADNWIKQIVIDTTVVANSASAHVKIYH</sequence>
<dbReference type="Proteomes" id="UP001595191">
    <property type="component" value="Unassembled WGS sequence"/>
</dbReference>
<accession>A0ACC7LPJ5</accession>